<reference evidence="2 3" key="1">
    <citation type="submission" date="2023-08" db="EMBL/GenBank/DDBJ databases">
        <title>Implementing the SeqCode for naming new Mesorhizobium species isolated from Vachellia karroo root nodules.</title>
        <authorList>
            <person name="Van Lill M."/>
        </authorList>
    </citation>
    <scope>NUCLEOTIDE SEQUENCE [LARGE SCALE GENOMIC DNA]</scope>
    <source>
        <strain evidence="2 3">VK23A</strain>
    </source>
</reference>
<dbReference type="Proteomes" id="UP001271780">
    <property type="component" value="Unassembled WGS sequence"/>
</dbReference>
<evidence type="ECO:0000313" key="3">
    <source>
        <dbReference type="Proteomes" id="UP001271780"/>
    </source>
</evidence>
<proteinExistence type="predicted"/>
<evidence type="ECO:0000256" key="1">
    <source>
        <dbReference type="SAM" id="Phobius"/>
    </source>
</evidence>
<name>A0ABU4X9J0_9HYPH</name>
<evidence type="ECO:0000313" key="2">
    <source>
        <dbReference type="EMBL" id="MDX8471464.1"/>
    </source>
</evidence>
<gene>
    <name evidence="2" type="ORF">RFM27_05215</name>
</gene>
<sequence>MKISGFLGTLASVTPSLIVSFVTGWFDVFTGTSILRPQYAGHVEQTGIAIASFLAITSALLFRTRTADWLMTAALKLLLITVIFGILAIGCSVYLNHPRSRAVQELVVPMWDFTGVGCIVAATLTILFATMLALAQWAEPED</sequence>
<dbReference type="RefSeq" id="WP_320315987.1">
    <property type="nucleotide sequence ID" value="NZ_JAVIIX010000003.1"/>
</dbReference>
<organism evidence="2 3">
    <name type="scientific">Mesorhizobium dulcispinae</name>
    <dbReference type="NCBI Taxonomy" id="3072316"/>
    <lineage>
        <taxon>Bacteria</taxon>
        <taxon>Pseudomonadati</taxon>
        <taxon>Pseudomonadota</taxon>
        <taxon>Alphaproteobacteria</taxon>
        <taxon>Hyphomicrobiales</taxon>
        <taxon>Phyllobacteriaceae</taxon>
        <taxon>Mesorhizobium</taxon>
    </lineage>
</organism>
<keyword evidence="1" id="KW-0472">Membrane</keyword>
<feature type="transmembrane region" description="Helical" evidence="1">
    <location>
        <begin position="110"/>
        <end position="135"/>
    </location>
</feature>
<keyword evidence="1" id="KW-1133">Transmembrane helix</keyword>
<protein>
    <submittedName>
        <fullName evidence="2">Uncharacterized protein</fullName>
    </submittedName>
</protein>
<feature type="transmembrane region" description="Helical" evidence="1">
    <location>
        <begin position="7"/>
        <end position="26"/>
    </location>
</feature>
<dbReference type="EMBL" id="JAVIIZ010000002">
    <property type="protein sequence ID" value="MDX8471464.1"/>
    <property type="molecule type" value="Genomic_DNA"/>
</dbReference>
<accession>A0ABU4X9J0</accession>
<keyword evidence="3" id="KW-1185">Reference proteome</keyword>
<comment type="caution">
    <text evidence="2">The sequence shown here is derived from an EMBL/GenBank/DDBJ whole genome shotgun (WGS) entry which is preliminary data.</text>
</comment>
<feature type="transmembrane region" description="Helical" evidence="1">
    <location>
        <begin position="74"/>
        <end position="95"/>
    </location>
</feature>
<feature type="transmembrane region" description="Helical" evidence="1">
    <location>
        <begin position="46"/>
        <end position="62"/>
    </location>
</feature>
<keyword evidence="1" id="KW-0812">Transmembrane</keyword>